<comment type="catalytic activity">
    <reaction evidence="8 10">
        <text>a 2'-deoxyribonucleoside 5'-diphosphate + [thioredoxin]-disulfide + H2O = a ribonucleoside 5'-diphosphate + [thioredoxin]-dithiol</text>
        <dbReference type="Rhea" id="RHEA:23252"/>
        <dbReference type="Rhea" id="RHEA-COMP:10698"/>
        <dbReference type="Rhea" id="RHEA-COMP:10700"/>
        <dbReference type="ChEBI" id="CHEBI:15377"/>
        <dbReference type="ChEBI" id="CHEBI:29950"/>
        <dbReference type="ChEBI" id="CHEBI:50058"/>
        <dbReference type="ChEBI" id="CHEBI:57930"/>
        <dbReference type="ChEBI" id="CHEBI:73316"/>
        <dbReference type="EC" id="1.17.4.1"/>
    </reaction>
</comment>
<organism evidence="13 14">
    <name type="scientific">Collinsella stercoris DSM 13279</name>
    <dbReference type="NCBI Taxonomy" id="445975"/>
    <lineage>
        <taxon>Bacteria</taxon>
        <taxon>Bacillati</taxon>
        <taxon>Actinomycetota</taxon>
        <taxon>Coriobacteriia</taxon>
        <taxon>Coriobacteriales</taxon>
        <taxon>Coriobacteriaceae</taxon>
        <taxon>Collinsella</taxon>
    </lineage>
</organism>
<dbReference type="Pfam" id="PF00317">
    <property type="entry name" value="Ribonuc_red_lgN"/>
    <property type="match status" value="1"/>
</dbReference>
<dbReference type="Pfam" id="PF03477">
    <property type="entry name" value="ATP-cone"/>
    <property type="match status" value="1"/>
</dbReference>
<dbReference type="InterPro" id="IPR013509">
    <property type="entry name" value="RNR_lsu_N"/>
</dbReference>
<dbReference type="STRING" id="445975.COLSTE_00993"/>
<dbReference type="InterPro" id="IPR013346">
    <property type="entry name" value="NrdE_NrdA_C"/>
</dbReference>
<dbReference type="InterPro" id="IPR000788">
    <property type="entry name" value="RNR_lg_C"/>
</dbReference>
<keyword evidence="4 9" id="KW-0547">Nucleotide-binding</keyword>
<keyword evidence="14" id="KW-1185">Reference proteome</keyword>
<evidence type="ECO:0000313" key="13">
    <source>
        <dbReference type="EMBL" id="EEA90787.1"/>
    </source>
</evidence>
<feature type="compositionally biased region" description="Basic and acidic residues" evidence="11">
    <location>
        <begin position="20"/>
        <end position="30"/>
    </location>
</feature>
<dbReference type="PROSITE" id="PS51161">
    <property type="entry name" value="ATP_CONE"/>
    <property type="match status" value="1"/>
</dbReference>
<dbReference type="Proteomes" id="UP000003560">
    <property type="component" value="Unassembled WGS sequence"/>
</dbReference>
<evidence type="ECO:0000256" key="7">
    <source>
        <dbReference type="ARBA" id="ARBA00023116"/>
    </source>
</evidence>
<reference evidence="13 14" key="2">
    <citation type="submission" date="2008-10" db="EMBL/GenBank/DDBJ databases">
        <authorList>
            <person name="Fulton L."/>
            <person name="Clifton S."/>
            <person name="Fulton B."/>
            <person name="Xu J."/>
            <person name="Minx P."/>
            <person name="Pepin K.H."/>
            <person name="Johnson M."/>
            <person name="Thiruvilangam P."/>
            <person name="Bhonagiri V."/>
            <person name="Nash W.E."/>
            <person name="Mardis E.R."/>
            <person name="Wilson R.K."/>
        </authorList>
    </citation>
    <scope>NUCLEOTIDE SEQUENCE [LARGE SCALE GENOMIC DNA]</scope>
    <source>
        <strain evidence="13 14">DSM 13279</strain>
    </source>
</reference>
<accession>B6GA97</accession>
<dbReference type="PROSITE" id="PS00089">
    <property type="entry name" value="RIBORED_LARGE"/>
    <property type="match status" value="1"/>
</dbReference>
<evidence type="ECO:0000256" key="10">
    <source>
        <dbReference type="RuleBase" id="RU003410"/>
    </source>
</evidence>
<evidence type="ECO:0000256" key="9">
    <source>
        <dbReference type="PROSITE-ProRule" id="PRU00492"/>
    </source>
</evidence>
<comment type="similarity">
    <text evidence="1 10">Belongs to the ribonucleoside diphosphate reductase large chain family.</text>
</comment>
<evidence type="ECO:0000256" key="6">
    <source>
        <dbReference type="ARBA" id="ARBA00023002"/>
    </source>
</evidence>
<dbReference type="eggNOG" id="COG0209">
    <property type="taxonomic scope" value="Bacteria"/>
</dbReference>
<evidence type="ECO:0000313" key="14">
    <source>
        <dbReference type="Proteomes" id="UP000003560"/>
    </source>
</evidence>
<feature type="domain" description="ATP-cone" evidence="12">
    <location>
        <begin position="17"/>
        <end position="148"/>
    </location>
</feature>
<keyword evidence="3" id="KW-0021">Allosteric enzyme</keyword>
<comment type="function">
    <text evidence="10">Provides the precursors necessary for DNA synthesis. Catalyzes the biosynthesis of deoxyribonucleotides from the corresponding ribonucleotides.</text>
</comment>
<evidence type="ECO:0000256" key="11">
    <source>
        <dbReference type="SAM" id="MobiDB-lite"/>
    </source>
</evidence>
<feature type="compositionally biased region" description="Basic and acidic residues" evidence="11">
    <location>
        <begin position="75"/>
        <end position="89"/>
    </location>
</feature>
<dbReference type="InterPro" id="IPR005144">
    <property type="entry name" value="ATP-cone_dom"/>
</dbReference>
<keyword evidence="5 9" id="KW-0067">ATP-binding</keyword>
<name>B6GA97_9ACTN</name>
<evidence type="ECO:0000256" key="2">
    <source>
        <dbReference type="ARBA" id="ARBA00012274"/>
    </source>
</evidence>
<keyword evidence="6 10" id="KW-0560">Oxidoreductase</keyword>
<dbReference type="SUPFAM" id="SSF51998">
    <property type="entry name" value="PFL-like glycyl radical enzymes"/>
    <property type="match status" value="1"/>
</dbReference>
<evidence type="ECO:0000256" key="5">
    <source>
        <dbReference type="ARBA" id="ARBA00022840"/>
    </source>
</evidence>
<keyword evidence="7 10" id="KW-0215">Deoxyribonucleotide synthesis</keyword>
<gene>
    <name evidence="13" type="ORF">COLSTE_00993</name>
</gene>
<dbReference type="EMBL" id="ABXJ01000057">
    <property type="protein sequence ID" value="EEA90787.1"/>
    <property type="molecule type" value="Genomic_DNA"/>
</dbReference>
<evidence type="ECO:0000256" key="8">
    <source>
        <dbReference type="ARBA" id="ARBA00047754"/>
    </source>
</evidence>
<dbReference type="Pfam" id="PF02867">
    <property type="entry name" value="Ribonuc_red_lgC"/>
    <property type="match status" value="1"/>
</dbReference>
<evidence type="ECO:0000256" key="1">
    <source>
        <dbReference type="ARBA" id="ARBA00010406"/>
    </source>
</evidence>
<dbReference type="GO" id="GO:0009263">
    <property type="term" value="P:deoxyribonucleotide biosynthetic process"/>
    <property type="evidence" value="ECO:0007669"/>
    <property type="project" value="UniProtKB-KW"/>
</dbReference>
<dbReference type="GeneID" id="98002044"/>
<reference evidence="13 14" key="1">
    <citation type="submission" date="2008-10" db="EMBL/GenBank/DDBJ databases">
        <title>Draft genome sequence of Collinsella stercoris (DSM 13279).</title>
        <authorList>
            <person name="Sudarsanam P."/>
            <person name="Ley R."/>
            <person name="Guruge J."/>
            <person name="Turnbaugh P.J."/>
            <person name="Mahowald M."/>
            <person name="Liep D."/>
            <person name="Gordon J."/>
        </authorList>
    </citation>
    <scope>NUCLEOTIDE SEQUENCE [LARGE SCALE GENOMIC DNA]</scope>
    <source>
        <strain evidence="13 14">DSM 13279</strain>
    </source>
</reference>
<dbReference type="Gene3D" id="3.20.70.20">
    <property type="match status" value="1"/>
</dbReference>
<protein>
    <recommendedName>
        <fullName evidence="2 10">Ribonucleoside-diphosphate reductase</fullName>
        <ecNumber evidence="2 10">1.17.4.1</ecNumber>
    </recommendedName>
</protein>
<dbReference type="SUPFAM" id="SSF48168">
    <property type="entry name" value="R1 subunit of ribonucleotide reductase, N-terminal domain"/>
    <property type="match status" value="1"/>
</dbReference>
<proteinExistence type="inferred from homology"/>
<dbReference type="PANTHER" id="PTHR11573">
    <property type="entry name" value="RIBONUCLEOSIDE-DIPHOSPHATE REDUCTASE LARGE CHAIN"/>
    <property type="match status" value="1"/>
</dbReference>
<dbReference type="GO" id="GO:0004748">
    <property type="term" value="F:ribonucleoside-diphosphate reductase activity, thioredoxin disulfide as acceptor"/>
    <property type="evidence" value="ECO:0007669"/>
    <property type="project" value="UniProtKB-EC"/>
</dbReference>
<dbReference type="PANTHER" id="PTHR11573:SF6">
    <property type="entry name" value="RIBONUCLEOSIDE-DIPHOSPHATE REDUCTASE LARGE SUBUNIT"/>
    <property type="match status" value="1"/>
</dbReference>
<feature type="region of interest" description="Disordered" evidence="11">
    <location>
        <begin position="53"/>
        <end position="90"/>
    </location>
</feature>
<comment type="caution">
    <text evidence="13">The sequence shown here is derived from an EMBL/GenBank/DDBJ whole genome shotgun (WGS) entry which is preliminary data.</text>
</comment>
<dbReference type="InterPro" id="IPR008926">
    <property type="entry name" value="RNR_R1-su_N"/>
</dbReference>
<dbReference type="AlphaFoldDB" id="B6GA97"/>
<evidence type="ECO:0000256" key="3">
    <source>
        <dbReference type="ARBA" id="ARBA00022533"/>
    </source>
</evidence>
<dbReference type="GO" id="GO:0005524">
    <property type="term" value="F:ATP binding"/>
    <property type="evidence" value="ECO:0007669"/>
    <property type="project" value="UniProtKB-UniRule"/>
</dbReference>
<dbReference type="NCBIfam" id="NF009028">
    <property type="entry name" value="PRK12364.1"/>
    <property type="match status" value="1"/>
</dbReference>
<feature type="region of interest" description="Disordered" evidence="11">
    <location>
        <begin position="1"/>
        <end position="33"/>
    </location>
</feature>
<dbReference type="UniPathway" id="UPA00326"/>
<dbReference type="HOGENOM" id="CLU_000404_3_0_11"/>
<dbReference type="GO" id="GO:0005971">
    <property type="term" value="C:ribonucleoside-diphosphate reductase complex"/>
    <property type="evidence" value="ECO:0007669"/>
    <property type="project" value="TreeGrafter"/>
</dbReference>
<dbReference type="NCBIfam" id="TIGR02506">
    <property type="entry name" value="NrdE_NrdA"/>
    <property type="match status" value="1"/>
</dbReference>
<dbReference type="RefSeq" id="WP_006720650.1">
    <property type="nucleotide sequence ID" value="NZ_CP085935.1"/>
</dbReference>
<evidence type="ECO:0000259" key="12">
    <source>
        <dbReference type="PROSITE" id="PS51161"/>
    </source>
</evidence>
<dbReference type="InterPro" id="IPR039718">
    <property type="entry name" value="Rrm1"/>
</dbReference>
<dbReference type="EC" id="1.17.4.1" evidence="2 10"/>
<dbReference type="CDD" id="cd01679">
    <property type="entry name" value="RNR_I"/>
    <property type="match status" value="1"/>
</dbReference>
<evidence type="ECO:0000256" key="4">
    <source>
        <dbReference type="ARBA" id="ARBA00022741"/>
    </source>
</evidence>
<dbReference type="PRINTS" id="PR01183">
    <property type="entry name" value="RIBORDTASEM1"/>
</dbReference>
<sequence length="919" mass="103024">MEHVESGASVLERTAAGVIRKRDGRTEPYEPGKIIEAMRRAFADVYGDAGWQRSGTQAAANDQRPDAPAGPDGQLSRERSEAHTERPAADQEDELLALLAMVERSMSTSAIQSVEDIQDLVERALMERGHFEVAKNYILYRHHRAEKRAARLELASDVAVDGVDDVLARIQRDFPEEAYDLAVLSARFRTFTGEGQDEPARLEALIRAAIELTSQEAPRWEFIAARLRDFAFARDLAAARSALGIETFSQLIHHLTDQGLYGAYILAAYSGAELDQAATYMDPSRDELFTYSGLDLLIRRYVIHGHDHTPLESPQEMFLGIALHLAMNEPPAQRLAWVRRFYDMLSRLEVTMATPTMSNARKPDHQLSSCFIDTVPDSLVGIYRSIDNFAQVSKYGGGMGMYLGKVRATGGSIRGFEGVAGGVIRWIRVINDTAVAVDQLGMRQGAVAVYLDAWHRDLPEFLNLRTNNGDDRMKAHDVFPAVCYPDLFWRMAEESLDQQWHLMCPHDILTIKGYALEDSYGEEWERRYRDCVADPRIPTRTILIKDLVRLILKSAVETGTPFAFMRDTVNRANPNSHEGVIYCSNLCTEIAQNTSAIQEVTREVRTEDGDTVVVTTTRPGDFVVCNLASLSLGRLPVEDDAAMGRVIETAVRALDNVIDLNFYALPYARITNHRYRSIGLGVSGYHHMLARRGVSWESEEHLRLVDEVFERINYHAICASERLAEERGANGVFEGSEWQSGAYFAKRGYCPLPCDGSEPEAASAVVTREGAIGSKRWGELAARVAEHGVRNAYLLAVAPTSSTSILSGTTPGIDPIMRKFFLEEKKGAMLPRVAPELSPQTYWYYKPAHYINQHWSIRAAGMRQRHIDQAQSMNLYITNDYTLRQVLDLYIGAWRQGVKTVYYVRSKSLEVEECESCSA</sequence>